<evidence type="ECO:0000256" key="2">
    <source>
        <dbReference type="ARBA" id="ARBA00022692"/>
    </source>
</evidence>
<name>A0A844EE47_9LACO</name>
<evidence type="ECO:0000313" key="8">
    <source>
        <dbReference type="Proteomes" id="UP000491237"/>
    </source>
</evidence>
<protein>
    <submittedName>
        <fullName evidence="7">YhgE/Pip domain-containing protein</fullName>
    </submittedName>
</protein>
<keyword evidence="4 5" id="KW-0472">Membrane</keyword>
<dbReference type="EMBL" id="WKKY01001211">
    <property type="protein sequence ID" value="MSE22527.1"/>
    <property type="molecule type" value="Genomic_DNA"/>
</dbReference>
<evidence type="ECO:0000259" key="6">
    <source>
        <dbReference type="Pfam" id="PF01061"/>
    </source>
</evidence>
<evidence type="ECO:0000256" key="4">
    <source>
        <dbReference type="ARBA" id="ARBA00023136"/>
    </source>
</evidence>
<dbReference type="PANTHER" id="PTHR43077">
    <property type="entry name" value="TRANSPORT PERMEASE YVFS-RELATED"/>
    <property type="match status" value="1"/>
</dbReference>
<feature type="non-terminal residue" evidence="7">
    <location>
        <position position="1"/>
    </location>
</feature>
<evidence type="ECO:0000313" key="7">
    <source>
        <dbReference type="EMBL" id="MSE22527.1"/>
    </source>
</evidence>
<keyword evidence="3 5" id="KW-1133">Transmembrane helix</keyword>
<comment type="subcellular location">
    <subcellularLocation>
        <location evidence="1">Membrane</location>
        <topology evidence="1">Multi-pass membrane protein</topology>
    </subcellularLocation>
</comment>
<reference evidence="7 8" key="1">
    <citation type="submission" date="2019-11" db="EMBL/GenBank/DDBJ databases">
        <title>Draft Genome Sequence of Plant Growth-Promoting Rhizosphere-Associated Bacteria.</title>
        <authorList>
            <person name="Vasilyev I.Y."/>
            <person name="Radchenko V."/>
            <person name="Ilnitskaya E.V."/>
        </authorList>
    </citation>
    <scope>NUCLEOTIDE SEQUENCE [LARGE SCALE GENOMIC DNA]</scope>
    <source>
        <strain evidence="7 8">VRA_07sq_f</strain>
    </source>
</reference>
<accession>A0A844EE47</accession>
<evidence type="ECO:0000256" key="5">
    <source>
        <dbReference type="SAM" id="Phobius"/>
    </source>
</evidence>
<gene>
    <name evidence="7" type="ORF">GKC44_15105</name>
</gene>
<dbReference type="InterPro" id="IPR051328">
    <property type="entry name" value="T7SS_ABC-Transporter"/>
</dbReference>
<dbReference type="AlphaFoldDB" id="A0A844EE47"/>
<dbReference type="Pfam" id="PF01061">
    <property type="entry name" value="ABC2_membrane"/>
    <property type="match status" value="1"/>
</dbReference>
<feature type="non-terminal residue" evidence="7">
    <location>
        <position position="121"/>
    </location>
</feature>
<feature type="transmembrane region" description="Helical" evidence="5">
    <location>
        <begin position="67"/>
        <end position="92"/>
    </location>
</feature>
<organism evidence="7 8">
    <name type="scientific">Lentilactobacillus parabuchneri</name>
    <dbReference type="NCBI Taxonomy" id="152331"/>
    <lineage>
        <taxon>Bacteria</taxon>
        <taxon>Bacillati</taxon>
        <taxon>Bacillota</taxon>
        <taxon>Bacilli</taxon>
        <taxon>Lactobacillales</taxon>
        <taxon>Lactobacillaceae</taxon>
        <taxon>Lentilactobacillus</taxon>
    </lineage>
</organism>
<proteinExistence type="predicted"/>
<feature type="domain" description="ABC-2 type transporter transmembrane" evidence="6">
    <location>
        <begin position="19"/>
        <end position="117"/>
    </location>
</feature>
<comment type="caution">
    <text evidence="7">The sequence shown here is derived from an EMBL/GenBank/DDBJ whole genome shotgun (WGS) entry which is preliminary data.</text>
</comment>
<dbReference type="GO" id="GO:0016020">
    <property type="term" value="C:membrane"/>
    <property type="evidence" value="ECO:0007669"/>
    <property type="project" value="UniProtKB-SubCell"/>
</dbReference>
<dbReference type="PANTHER" id="PTHR43077:SF10">
    <property type="entry name" value="TRANSPORT PERMEASE PROTEIN"/>
    <property type="match status" value="1"/>
</dbReference>
<dbReference type="GO" id="GO:0140359">
    <property type="term" value="F:ABC-type transporter activity"/>
    <property type="evidence" value="ECO:0007669"/>
    <property type="project" value="InterPro"/>
</dbReference>
<keyword evidence="2 5" id="KW-0812">Transmembrane</keyword>
<evidence type="ECO:0000256" key="1">
    <source>
        <dbReference type="ARBA" id="ARBA00004141"/>
    </source>
</evidence>
<dbReference type="Proteomes" id="UP000491237">
    <property type="component" value="Unassembled WGS sequence"/>
</dbReference>
<feature type="transmembrane region" description="Helical" evidence="5">
    <location>
        <begin position="39"/>
        <end position="60"/>
    </location>
</feature>
<dbReference type="InterPro" id="IPR013525">
    <property type="entry name" value="ABC2_TM"/>
</dbReference>
<feature type="transmembrane region" description="Helical" evidence="5">
    <location>
        <begin position="98"/>
        <end position="117"/>
    </location>
</feature>
<sequence length="121" mass="13269">ALSIWVGCAMLVAVLHTSVPKYHKFANLKPREEYIGKMLLYNTLSMIQTMVIILSAVFILRIHVESLFLMVMIGVVSSLTFSVIVYTMASVFGNLGKALAIMMVAFQLAGSGAIYPVQLDP</sequence>
<evidence type="ECO:0000256" key="3">
    <source>
        <dbReference type="ARBA" id="ARBA00022989"/>
    </source>
</evidence>